<accession>A0A8X7TJV1</accession>
<protein>
    <submittedName>
        <fullName evidence="1">Uncharacterized protein</fullName>
    </submittedName>
</protein>
<organism evidence="1 2">
    <name type="scientific">Brassica carinata</name>
    <name type="common">Ethiopian mustard</name>
    <name type="synonym">Abyssinian cabbage</name>
    <dbReference type="NCBI Taxonomy" id="52824"/>
    <lineage>
        <taxon>Eukaryota</taxon>
        <taxon>Viridiplantae</taxon>
        <taxon>Streptophyta</taxon>
        <taxon>Embryophyta</taxon>
        <taxon>Tracheophyta</taxon>
        <taxon>Spermatophyta</taxon>
        <taxon>Magnoliopsida</taxon>
        <taxon>eudicotyledons</taxon>
        <taxon>Gunneridae</taxon>
        <taxon>Pentapetalae</taxon>
        <taxon>rosids</taxon>
        <taxon>malvids</taxon>
        <taxon>Brassicales</taxon>
        <taxon>Brassicaceae</taxon>
        <taxon>Brassiceae</taxon>
        <taxon>Brassica</taxon>
    </lineage>
</organism>
<comment type="caution">
    <text evidence="1">The sequence shown here is derived from an EMBL/GenBank/DDBJ whole genome shotgun (WGS) entry which is preliminary data.</text>
</comment>
<keyword evidence="2" id="KW-1185">Reference proteome</keyword>
<dbReference type="InterPro" id="IPR018247">
    <property type="entry name" value="EF_Hand_1_Ca_BS"/>
</dbReference>
<dbReference type="EMBL" id="JAAMPC010000349">
    <property type="protein sequence ID" value="KAG2242811.1"/>
    <property type="molecule type" value="Genomic_DNA"/>
</dbReference>
<gene>
    <name evidence="1" type="ORF">Bca52824_095347</name>
</gene>
<sequence>MEVGREVVGSDLGFEVLALPVGDNLLGSSYRSSVEFKTVPTFESIGEAIGSGGCRFGSFSCSALEAIWILSSFAAVFVKGEVCPLDTKNTERVQRSGKEEMKVVRGMMEKYDDRARSYKDQWLAAVHGMQEDQVDLDDEGVMDMYEIMAHLENGIDMDLEDF</sequence>
<proteinExistence type="predicted"/>
<evidence type="ECO:0000313" key="2">
    <source>
        <dbReference type="Proteomes" id="UP000886595"/>
    </source>
</evidence>
<reference evidence="1 2" key="1">
    <citation type="submission" date="2020-02" db="EMBL/GenBank/DDBJ databases">
        <authorList>
            <person name="Ma Q."/>
            <person name="Huang Y."/>
            <person name="Song X."/>
            <person name="Pei D."/>
        </authorList>
    </citation>
    <scope>NUCLEOTIDE SEQUENCE [LARGE SCALE GENOMIC DNA]</scope>
    <source>
        <strain evidence="1">Sxm20200214</strain>
        <tissue evidence="1">Leaf</tissue>
    </source>
</reference>
<dbReference type="PROSITE" id="PS00018">
    <property type="entry name" value="EF_HAND_1"/>
    <property type="match status" value="1"/>
</dbReference>
<name>A0A8X7TJV1_BRACI</name>
<dbReference type="AlphaFoldDB" id="A0A8X7TJV1"/>
<evidence type="ECO:0000313" key="1">
    <source>
        <dbReference type="EMBL" id="KAG2242811.1"/>
    </source>
</evidence>
<dbReference type="Proteomes" id="UP000886595">
    <property type="component" value="Unassembled WGS sequence"/>
</dbReference>